<sequence>MEVAAINSLIEELIIKVAQLSAEANDTKRLRTLKRRAEAALHLGVHGRTNQFEVDRQLEGLQEKFRVLNRDELAESLHYRISELQDFPNSWHPEILSLLLQLSDRPAELTENKLPQVPSLSNHTPNRPLLWADLDAHGAAFSDEEIWNDVDFGSDSSDDDLESEKASGSLHEFSLQTLSAGEVDYKIPEEVYLQGEDEGLLTSIEKAQFWKLDNFQRADNVSVHITELQLARETIFMLQALPTSVFRHAGGRIDLDRSYALTHASHLGVCSLLASFAQTGTKINALRHFANTTQRMAYMQTFSRGIEDFLHEFDSALCEIQRRYLSPGSAISILQLHEEVTQASHQLLLLSELVADLEAKSIDRPMYCLDLLFDLVCMTEALGDESSSKTLGKFFLSCVKTYAHSIQLWMEHGQIDPYDTAFFVKAKNNDGDLRTIWSDWFHIDEGFERQNIPKFLQSCIQRVFTTGKSKVFLRHLHALTDDIEAGSAEPLFDEVFSEPFLSPLPFSVRLETAFDRLVDLHHSASAGLLRIELESQCGLWRSFVALKQVYLGEDISPLSIIDAKVFELIDRGRAWDDRFLLTEVARSAFSVLPHMDVSRIVVRSQVGGLFSYDSPNLNRTVIILEKISIDYTLPWAIANIVPRSAIRIYQRISTFLMQIRRSRYSLVKQRLREGRHFLVDGRNRSLVNSLHHNLTWFLDVLYSHFAYIAISTSTDAFHQALHDAQDVDTIIAAHDFYISSLEEQCLLSENLKPVHQAVIDIMDLAINMVDLQIVHAAEGETPGPSNMSVSKQQRRQRNSDTGSGSDSDSESDDGFEYEQTLTISFNETSYDTQLRNLKSRFENLVVFVADHLKDVARANGHSSWNILAERIEWRQR</sequence>
<feature type="region of interest" description="Disordered" evidence="7">
    <location>
        <begin position="779"/>
        <end position="813"/>
    </location>
</feature>
<reference evidence="11 12" key="1">
    <citation type="journal article" date="2013" name="PLoS ONE">
        <title>Genomic and secretomic analyses reveal unique features of the lignocellulolytic enzyme system of Penicillium decumbens.</title>
        <authorList>
            <person name="Liu G."/>
            <person name="Zhang L."/>
            <person name="Wei X."/>
            <person name="Zou G."/>
            <person name="Qin Y."/>
            <person name="Ma L."/>
            <person name="Li J."/>
            <person name="Zheng H."/>
            <person name="Wang S."/>
            <person name="Wang C."/>
            <person name="Xun L."/>
            <person name="Zhao G.-P."/>
            <person name="Zhou Z."/>
            <person name="Qu Y."/>
        </authorList>
    </citation>
    <scope>NUCLEOTIDE SEQUENCE [LARGE SCALE GENOMIC DNA]</scope>
    <source>
        <strain evidence="12">114-2 / CGMCC 5302</strain>
    </source>
</reference>
<feature type="domain" description="Gamma-Tubulin ring complex non-core subunit mod21 N-terminal" evidence="9">
    <location>
        <begin position="67"/>
        <end position="159"/>
    </location>
</feature>
<dbReference type="AlphaFoldDB" id="S7ZWU8"/>
<keyword evidence="12" id="KW-1185">Reference proteome</keyword>
<comment type="subcellular location">
    <subcellularLocation>
        <location evidence="5">Cytoplasm</location>
        <location evidence="5">Cytoskeleton</location>
        <location evidence="5">Microtubule organizing center</location>
    </subcellularLocation>
</comment>
<dbReference type="GO" id="GO:0000922">
    <property type="term" value="C:spindle pole"/>
    <property type="evidence" value="ECO:0007669"/>
    <property type="project" value="InterPro"/>
</dbReference>
<evidence type="ECO:0000256" key="1">
    <source>
        <dbReference type="ARBA" id="ARBA00010337"/>
    </source>
</evidence>
<feature type="domain" description="Gamma tubulin complex component protein N-terminal" evidence="10">
    <location>
        <begin position="232"/>
        <end position="487"/>
    </location>
</feature>
<evidence type="ECO:0000259" key="8">
    <source>
        <dbReference type="Pfam" id="PF04130"/>
    </source>
</evidence>
<dbReference type="InterPro" id="IPR041470">
    <property type="entry name" value="GCP_N"/>
</dbReference>
<dbReference type="OrthoDB" id="66546at2759"/>
<feature type="domain" description="Gamma tubulin complex component C-terminal" evidence="8">
    <location>
        <begin position="624"/>
        <end position="872"/>
    </location>
</feature>
<evidence type="ECO:0000259" key="10">
    <source>
        <dbReference type="Pfam" id="PF17681"/>
    </source>
</evidence>
<dbReference type="GO" id="GO:0000278">
    <property type="term" value="P:mitotic cell cycle"/>
    <property type="evidence" value="ECO:0007669"/>
    <property type="project" value="TreeGrafter"/>
</dbReference>
<proteinExistence type="inferred from homology"/>
<dbReference type="GO" id="GO:0005874">
    <property type="term" value="C:microtubule"/>
    <property type="evidence" value="ECO:0007669"/>
    <property type="project" value="UniProtKB-KW"/>
</dbReference>
<keyword evidence="2 5" id="KW-0963">Cytoplasm</keyword>
<dbReference type="GO" id="GO:0051225">
    <property type="term" value="P:spindle assembly"/>
    <property type="evidence" value="ECO:0007669"/>
    <property type="project" value="TreeGrafter"/>
</dbReference>
<accession>S7ZWU8</accession>
<feature type="coiled-coil region" evidence="6">
    <location>
        <begin position="3"/>
        <end position="30"/>
    </location>
</feature>
<organism evidence="11 12">
    <name type="scientific">Penicillium oxalicum (strain 114-2 / CGMCC 5302)</name>
    <name type="common">Penicillium decumbens</name>
    <dbReference type="NCBI Taxonomy" id="933388"/>
    <lineage>
        <taxon>Eukaryota</taxon>
        <taxon>Fungi</taxon>
        <taxon>Dikarya</taxon>
        <taxon>Ascomycota</taxon>
        <taxon>Pezizomycotina</taxon>
        <taxon>Eurotiomycetes</taxon>
        <taxon>Eurotiomycetidae</taxon>
        <taxon>Eurotiales</taxon>
        <taxon>Aspergillaceae</taxon>
        <taxon>Penicillium</taxon>
    </lineage>
</organism>
<evidence type="ECO:0000313" key="12">
    <source>
        <dbReference type="Proteomes" id="UP000019376"/>
    </source>
</evidence>
<keyword evidence="6" id="KW-0175">Coiled coil</keyword>
<dbReference type="PANTHER" id="PTHR19302:SF33">
    <property type="entry name" value="GAMMA-TUBULIN COMPLEX COMPONENT 5"/>
    <property type="match status" value="1"/>
</dbReference>
<evidence type="ECO:0000256" key="4">
    <source>
        <dbReference type="ARBA" id="ARBA00023212"/>
    </source>
</evidence>
<dbReference type="InterPro" id="IPR059169">
    <property type="entry name" value="GCP5_N_ext"/>
</dbReference>
<dbReference type="InterPro" id="IPR007259">
    <property type="entry name" value="GCP"/>
</dbReference>
<dbReference type="GO" id="GO:0051321">
    <property type="term" value="P:meiotic cell cycle"/>
    <property type="evidence" value="ECO:0007669"/>
    <property type="project" value="TreeGrafter"/>
</dbReference>
<dbReference type="GO" id="GO:0051011">
    <property type="term" value="F:microtubule minus-end binding"/>
    <property type="evidence" value="ECO:0007669"/>
    <property type="project" value="TreeGrafter"/>
</dbReference>
<dbReference type="GO" id="GO:0007020">
    <property type="term" value="P:microtubule nucleation"/>
    <property type="evidence" value="ECO:0007669"/>
    <property type="project" value="InterPro"/>
</dbReference>
<dbReference type="eggNOG" id="KOG4344">
    <property type="taxonomic scope" value="Eukaryota"/>
</dbReference>
<dbReference type="STRING" id="933388.S7ZWU8"/>
<dbReference type="Proteomes" id="UP000019376">
    <property type="component" value="Unassembled WGS sequence"/>
</dbReference>
<evidence type="ECO:0000256" key="7">
    <source>
        <dbReference type="SAM" id="MobiDB-lite"/>
    </source>
</evidence>
<dbReference type="InterPro" id="IPR032797">
    <property type="entry name" value="Mod21_N"/>
</dbReference>
<keyword evidence="3 5" id="KW-0493">Microtubule</keyword>
<dbReference type="EMBL" id="KB644415">
    <property type="protein sequence ID" value="EPS34914.1"/>
    <property type="molecule type" value="Genomic_DNA"/>
</dbReference>
<gene>
    <name evidence="11" type="ORF">PDE_09878</name>
</gene>
<evidence type="ECO:0000256" key="6">
    <source>
        <dbReference type="SAM" id="Coils"/>
    </source>
</evidence>
<dbReference type="Pfam" id="PF04130">
    <property type="entry name" value="GCP_C_terminal"/>
    <property type="match status" value="1"/>
</dbReference>
<name>S7ZWU8_PENO1</name>
<dbReference type="InterPro" id="IPR042241">
    <property type="entry name" value="GCP_C_sf"/>
</dbReference>
<evidence type="ECO:0000259" key="9">
    <source>
        <dbReference type="Pfam" id="PF14609"/>
    </source>
</evidence>
<dbReference type="GO" id="GO:0000930">
    <property type="term" value="C:gamma-tubulin complex"/>
    <property type="evidence" value="ECO:0007669"/>
    <property type="project" value="TreeGrafter"/>
</dbReference>
<dbReference type="PhylomeDB" id="S7ZWU8"/>
<protein>
    <recommendedName>
        <fullName evidence="5">Spindle pole body component</fullName>
    </recommendedName>
</protein>
<comment type="similarity">
    <text evidence="1 5">Belongs to the TUBGCP family.</text>
</comment>
<dbReference type="InterPro" id="IPR040457">
    <property type="entry name" value="GCP_C"/>
</dbReference>
<dbReference type="PANTHER" id="PTHR19302">
    <property type="entry name" value="GAMMA TUBULIN COMPLEX PROTEIN"/>
    <property type="match status" value="1"/>
</dbReference>
<keyword evidence="4 5" id="KW-0206">Cytoskeleton</keyword>
<evidence type="ECO:0000313" key="11">
    <source>
        <dbReference type="EMBL" id="EPS34914.1"/>
    </source>
</evidence>
<dbReference type="HOGENOM" id="CLU_010106_0_0_1"/>
<dbReference type="Gene3D" id="1.20.120.1900">
    <property type="entry name" value="Gamma-tubulin complex, C-terminal domain"/>
    <property type="match status" value="1"/>
</dbReference>
<dbReference type="CDD" id="cd22572">
    <property type="entry name" value="GCP5_NTD"/>
    <property type="match status" value="1"/>
</dbReference>
<evidence type="ECO:0000256" key="3">
    <source>
        <dbReference type="ARBA" id="ARBA00022701"/>
    </source>
</evidence>
<evidence type="ECO:0000256" key="5">
    <source>
        <dbReference type="RuleBase" id="RU363050"/>
    </source>
</evidence>
<dbReference type="Pfam" id="PF14609">
    <property type="entry name" value="GCP5-Mod21_N"/>
    <property type="match status" value="1"/>
</dbReference>
<dbReference type="GO" id="GO:0031122">
    <property type="term" value="P:cytoplasmic microtubule organization"/>
    <property type="evidence" value="ECO:0007669"/>
    <property type="project" value="TreeGrafter"/>
</dbReference>
<dbReference type="GO" id="GO:0043015">
    <property type="term" value="F:gamma-tubulin binding"/>
    <property type="evidence" value="ECO:0007669"/>
    <property type="project" value="InterPro"/>
</dbReference>
<dbReference type="Pfam" id="PF17681">
    <property type="entry name" value="GCP_N_terminal"/>
    <property type="match status" value="1"/>
</dbReference>
<dbReference type="GO" id="GO:0005816">
    <property type="term" value="C:spindle pole body"/>
    <property type="evidence" value="ECO:0007669"/>
    <property type="project" value="UniProtKB-ARBA"/>
</dbReference>
<evidence type="ECO:0000256" key="2">
    <source>
        <dbReference type="ARBA" id="ARBA00022490"/>
    </source>
</evidence>